<protein>
    <submittedName>
        <fullName evidence="1">Uncharacterized protein</fullName>
    </submittedName>
</protein>
<proteinExistence type="predicted"/>
<dbReference type="Proteomes" id="UP000286931">
    <property type="component" value="Unassembled WGS sequence"/>
</dbReference>
<evidence type="ECO:0000313" key="2">
    <source>
        <dbReference type="Proteomes" id="UP000286931"/>
    </source>
</evidence>
<keyword evidence="2" id="KW-1185">Reference proteome</keyword>
<dbReference type="RefSeq" id="WP_126641472.1">
    <property type="nucleotide sequence ID" value="NZ_BIFH01000034.1"/>
</dbReference>
<dbReference type="OrthoDB" id="4271534at2"/>
<accession>A0A401YYH8</accession>
<reference evidence="1 2" key="1">
    <citation type="submission" date="2018-12" db="EMBL/GenBank/DDBJ databases">
        <title>Draft genome sequence of Embleya hyalina NBRC 13850T.</title>
        <authorList>
            <person name="Komaki H."/>
            <person name="Hosoyama A."/>
            <person name="Kimura A."/>
            <person name="Ichikawa N."/>
            <person name="Tamura T."/>
        </authorList>
    </citation>
    <scope>NUCLEOTIDE SEQUENCE [LARGE SCALE GENOMIC DNA]</scope>
    <source>
        <strain evidence="1 2">NBRC 13850</strain>
    </source>
</reference>
<organism evidence="1 2">
    <name type="scientific">Embleya hyalina</name>
    <dbReference type="NCBI Taxonomy" id="516124"/>
    <lineage>
        <taxon>Bacteria</taxon>
        <taxon>Bacillati</taxon>
        <taxon>Actinomycetota</taxon>
        <taxon>Actinomycetes</taxon>
        <taxon>Kitasatosporales</taxon>
        <taxon>Streptomycetaceae</taxon>
        <taxon>Embleya</taxon>
    </lineage>
</organism>
<dbReference type="AlphaFoldDB" id="A0A401YYH8"/>
<comment type="caution">
    <text evidence="1">The sequence shown here is derived from an EMBL/GenBank/DDBJ whole genome shotgun (WGS) entry which is preliminary data.</text>
</comment>
<evidence type="ECO:0000313" key="1">
    <source>
        <dbReference type="EMBL" id="GCD99682.1"/>
    </source>
</evidence>
<dbReference type="EMBL" id="BIFH01000034">
    <property type="protein sequence ID" value="GCD99682.1"/>
    <property type="molecule type" value="Genomic_DNA"/>
</dbReference>
<gene>
    <name evidence="1" type="ORF">EHYA_07404</name>
</gene>
<sequence>MAEQEPYLRTRIGGEFVDLPGSIGSIRASLPEDRRAAFDAAIDEAPLMEVPLIAARWGLPQEAIDEDEALIEQLKRGDFSGFAEMDESAGSPQ</sequence>
<name>A0A401YYH8_9ACTN</name>